<comment type="caution">
    <text evidence="6">The sequence shown here is derived from an EMBL/GenBank/DDBJ whole genome shotgun (WGS) entry which is preliminary data.</text>
</comment>
<dbReference type="InterPro" id="IPR035906">
    <property type="entry name" value="MetI-like_sf"/>
</dbReference>
<dbReference type="Proteomes" id="UP001146067">
    <property type="component" value="Unassembled WGS sequence"/>
</dbReference>
<evidence type="ECO:0000256" key="3">
    <source>
        <dbReference type="ARBA" id="ARBA00022989"/>
    </source>
</evidence>
<organism evidence="6 7">
    <name type="scientific">Glycomyces luteolus</name>
    <dbReference type="NCBI Taxonomy" id="2670330"/>
    <lineage>
        <taxon>Bacteria</taxon>
        <taxon>Bacillati</taxon>
        <taxon>Actinomycetota</taxon>
        <taxon>Actinomycetes</taxon>
        <taxon>Glycomycetales</taxon>
        <taxon>Glycomycetaceae</taxon>
        <taxon>Glycomyces</taxon>
    </lineage>
</organism>
<dbReference type="InterPro" id="IPR048331">
    <property type="entry name" value="PcRGLX/YetA_3rd"/>
</dbReference>
<dbReference type="GO" id="GO:0016020">
    <property type="term" value="C:membrane"/>
    <property type="evidence" value="ECO:0007669"/>
    <property type="project" value="UniProtKB-SubCell"/>
</dbReference>
<reference evidence="6" key="1">
    <citation type="submission" date="2022-12" db="EMBL/GenBank/DDBJ databases">
        <title>Gycomyces niveus sp.nov.,a novel actinomycete isolated from soil in Shouguan.</title>
        <authorList>
            <person name="Yang X."/>
        </authorList>
    </citation>
    <scope>NUCLEOTIDE SEQUENCE</scope>
    <source>
        <strain evidence="6">NEAU-A15</strain>
    </source>
</reference>
<keyword evidence="2" id="KW-0812">Transmembrane</keyword>
<evidence type="ECO:0000259" key="5">
    <source>
        <dbReference type="Pfam" id="PF21346"/>
    </source>
</evidence>
<name>A0A9X3PFD5_9ACTN</name>
<dbReference type="Pfam" id="PF21346">
    <property type="entry name" value="PcRGLX_3rd"/>
    <property type="match status" value="1"/>
</dbReference>
<accession>A0A9X3PFD5</accession>
<keyword evidence="7" id="KW-1185">Reference proteome</keyword>
<dbReference type="Gene3D" id="1.10.3720.10">
    <property type="entry name" value="MetI-like"/>
    <property type="match status" value="1"/>
</dbReference>
<dbReference type="SUPFAM" id="SSF161098">
    <property type="entry name" value="MetI-like"/>
    <property type="match status" value="1"/>
</dbReference>
<keyword evidence="4" id="KW-0472">Membrane</keyword>
<evidence type="ECO:0000313" key="7">
    <source>
        <dbReference type="Proteomes" id="UP001146067"/>
    </source>
</evidence>
<evidence type="ECO:0000256" key="2">
    <source>
        <dbReference type="ARBA" id="ARBA00022692"/>
    </source>
</evidence>
<proteinExistence type="predicted"/>
<sequence>MRNAVGIWNDFMSPLLYISDPDMWTLQMFVRQVTVSTDMASTVGQLDPEYVPPEQGVKLATVVIATIPILLVYPGWPHETEQIDGTLNPTDWWPLLGTNDAAQWGLAAIQNLALIGDHVPDI</sequence>
<dbReference type="AlphaFoldDB" id="A0A9X3PFD5"/>
<gene>
    <name evidence="6" type="ORF">O1R50_22830</name>
</gene>
<protein>
    <recommendedName>
        <fullName evidence="5">PcRGLX/YetA-like C-terminal alpha/alpha toroid domain-containing protein</fullName>
    </recommendedName>
</protein>
<evidence type="ECO:0000256" key="4">
    <source>
        <dbReference type="ARBA" id="ARBA00023136"/>
    </source>
</evidence>
<evidence type="ECO:0000256" key="1">
    <source>
        <dbReference type="ARBA" id="ARBA00004141"/>
    </source>
</evidence>
<evidence type="ECO:0000313" key="6">
    <source>
        <dbReference type="EMBL" id="MDA1362475.1"/>
    </source>
</evidence>
<comment type="subcellular location">
    <subcellularLocation>
        <location evidence="1">Membrane</location>
        <topology evidence="1">Multi-pass membrane protein</topology>
    </subcellularLocation>
</comment>
<feature type="domain" description="PcRGLX/YetA-like C-terminal alpha/alpha toroid" evidence="5">
    <location>
        <begin position="76"/>
        <end position="119"/>
    </location>
</feature>
<keyword evidence="3" id="KW-1133">Transmembrane helix</keyword>
<dbReference type="EMBL" id="JAPZVP010000024">
    <property type="protein sequence ID" value="MDA1362475.1"/>
    <property type="molecule type" value="Genomic_DNA"/>
</dbReference>